<organism evidence="1 2">
    <name type="scientific">Paenibacillus gyeongsangnamensis</name>
    <dbReference type="NCBI Taxonomy" id="3388067"/>
    <lineage>
        <taxon>Bacteria</taxon>
        <taxon>Bacillati</taxon>
        <taxon>Bacillota</taxon>
        <taxon>Bacilli</taxon>
        <taxon>Bacillales</taxon>
        <taxon>Paenibacillaceae</taxon>
        <taxon>Paenibacillus</taxon>
    </lineage>
</organism>
<dbReference type="RefSeq" id="WP_269881467.1">
    <property type="nucleotide sequence ID" value="NZ_JAQAGZ010000006.1"/>
</dbReference>
<accession>A0ABT4Q809</accession>
<proteinExistence type="predicted"/>
<reference evidence="1 2" key="1">
    <citation type="submission" date="2022-12" db="EMBL/GenBank/DDBJ databases">
        <title>Draft genome sequence of Paenibacillus sp. dW9.</title>
        <authorList>
            <person name="Choi E.-W."/>
            <person name="Kim D.-U."/>
        </authorList>
    </citation>
    <scope>NUCLEOTIDE SEQUENCE [LARGE SCALE GENOMIC DNA]</scope>
    <source>
        <strain evidence="2">dW9</strain>
    </source>
</reference>
<evidence type="ECO:0000313" key="1">
    <source>
        <dbReference type="EMBL" id="MCZ8513005.1"/>
    </source>
</evidence>
<evidence type="ECO:0000313" key="2">
    <source>
        <dbReference type="Proteomes" id="UP001527882"/>
    </source>
</evidence>
<sequence>MEAWKVQLGEEALRKGIISDPHWLGRLDDPMPVWAALQMLLQLMEKLEQLSSEYSSYD</sequence>
<name>A0ABT4Q809_9BACL</name>
<keyword evidence="2" id="KW-1185">Reference proteome</keyword>
<gene>
    <name evidence="1" type="ORF">O9H85_11345</name>
</gene>
<comment type="caution">
    <text evidence="1">The sequence shown here is derived from an EMBL/GenBank/DDBJ whole genome shotgun (WGS) entry which is preliminary data.</text>
</comment>
<protein>
    <submittedName>
        <fullName evidence="1">Uncharacterized protein</fullName>
    </submittedName>
</protein>
<dbReference type="EMBL" id="JAQAGZ010000006">
    <property type="protein sequence ID" value="MCZ8513005.1"/>
    <property type="molecule type" value="Genomic_DNA"/>
</dbReference>
<dbReference type="Proteomes" id="UP001527882">
    <property type="component" value="Unassembled WGS sequence"/>
</dbReference>